<sequence length="202" mass="23380">MTEIKFKHNHVLLYRCLKSFQRTRLVKHRRVLRAIPKHFPQPLVNVLAGNVINKFLDDPDLCEDRLSEEAGSNGFLDAITKILFSDSGSLKQQKALSAGSSEPYLEVYCNLYYLLALPKEMSATDKWVGFVIITKEREEFVEQNANLFKYDLLFNPLRFESWQRLANIYDEEVDLLLNDGSKQINVLGWRKNATLPQRVEAS</sequence>
<evidence type="ECO:0000256" key="2">
    <source>
        <dbReference type="ARBA" id="ARBA00023242"/>
    </source>
</evidence>
<evidence type="ECO:0000256" key="1">
    <source>
        <dbReference type="ARBA" id="ARBA00004123"/>
    </source>
</evidence>
<organism evidence="3 4">
    <name type="scientific">Ilex paraguariensis</name>
    <name type="common">yerba mate</name>
    <dbReference type="NCBI Taxonomy" id="185542"/>
    <lineage>
        <taxon>Eukaryota</taxon>
        <taxon>Viridiplantae</taxon>
        <taxon>Streptophyta</taxon>
        <taxon>Embryophyta</taxon>
        <taxon>Tracheophyta</taxon>
        <taxon>Spermatophyta</taxon>
        <taxon>Magnoliopsida</taxon>
        <taxon>eudicotyledons</taxon>
        <taxon>Gunneridae</taxon>
        <taxon>Pentapetalae</taxon>
        <taxon>asterids</taxon>
        <taxon>campanulids</taxon>
        <taxon>Aquifoliales</taxon>
        <taxon>Aquifoliaceae</taxon>
        <taxon>Ilex</taxon>
    </lineage>
</organism>
<protein>
    <submittedName>
        <fullName evidence="3">Uncharacterized protein</fullName>
    </submittedName>
</protein>
<dbReference type="EMBL" id="CAUOFW020006613">
    <property type="protein sequence ID" value="CAK9175444.1"/>
    <property type="molecule type" value="Genomic_DNA"/>
</dbReference>
<accession>A0ABC8U0Z5</accession>
<comment type="caution">
    <text evidence="3">The sequence shown here is derived from an EMBL/GenBank/DDBJ whole genome shotgun (WGS) entry which is preliminary data.</text>
</comment>
<keyword evidence="2" id="KW-0539">Nucleus</keyword>
<dbReference type="PANTHER" id="PTHR15502:SF7">
    <property type="entry name" value="CALCINEURIN-BINDING PROTEIN CABIN-1"/>
    <property type="match status" value="1"/>
</dbReference>
<dbReference type="GO" id="GO:0005634">
    <property type="term" value="C:nucleus"/>
    <property type="evidence" value="ECO:0007669"/>
    <property type="project" value="UniProtKB-SubCell"/>
</dbReference>
<proteinExistence type="predicted"/>
<comment type="subcellular location">
    <subcellularLocation>
        <location evidence="1">Nucleus</location>
    </subcellularLocation>
</comment>
<dbReference type="AlphaFoldDB" id="A0ABC8U0Z5"/>
<gene>
    <name evidence="3" type="ORF">ILEXP_LOCUS45246</name>
</gene>
<dbReference type="InterPro" id="IPR033053">
    <property type="entry name" value="Hir3/CABIN1"/>
</dbReference>
<reference evidence="3 4" key="1">
    <citation type="submission" date="2024-02" db="EMBL/GenBank/DDBJ databases">
        <authorList>
            <person name="Vignale AGUSTIN F."/>
            <person name="Sosa J E."/>
            <person name="Modenutti C."/>
        </authorList>
    </citation>
    <scope>NUCLEOTIDE SEQUENCE [LARGE SCALE GENOMIC DNA]</scope>
</reference>
<dbReference type="PANTHER" id="PTHR15502">
    <property type="entry name" value="CALCINEURIN-BINDING PROTEIN CABIN 1-RELATED"/>
    <property type="match status" value="1"/>
</dbReference>
<keyword evidence="4" id="KW-1185">Reference proteome</keyword>
<evidence type="ECO:0000313" key="4">
    <source>
        <dbReference type="Proteomes" id="UP001642360"/>
    </source>
</evidence>
<name>A0ABC8U0Z5_9AQUA</name>
<evidence type="ECO:0000313" key="3">
    <source>
        <dbReference type="EMBL" id="CAK9175444.1"/>
    </source>
</evidence>
<dbReference type="Proteomes" id="UP001642360">
    <property type="component" value="Unassembled WGS sequence"/>
</dbReference>